<organism evidence="1 2">
    <name type="scientific">Geranomyces variabilis</name>
    <dbReference type="NCBI Taxonomy" id="109894"/>
    <lineage>
        <taxon>Eukaryota</taxon>
        <taxon>Fungi</taxon>
        <taxon>Fungi incertae sedis</taxon>
        <taxon>Chytridiomycota</taxon>
        <taxon>Chytridiomycota incertae sedis</taxon>
        <taxon>Chytridiomycetes</taxon>
        <taxon>Spizellomycetales</taxon>
        <taxon>Powellomycetaceae</taxon>
        <taxon>Geranomyces</taxon>
    </lineage>
</organism>
<dbReference type="GO" id="GO:0005643">
    <property type="term" value="C:nuclear pore"/>
    <property type="evidence" value="ECO:0007669"/>
    <property type="project" value="TreeGrafter"/>
</dbReference>
<dbReference type="InterPro" id="IPR045139">
    <property type="entry name" value="Aladin"/>
</dbReference>
<evidence type="ECO:0000313" key="2">
    <source>
        <dbReference type="Proteomes" id="UP001212152"/>
    </source>
</evidence>
<protein>
    <submittedName>
        <fullName evidence="1">Uncharacterized protein</fullName>
    </submittedName>
</protein>
<dbReference type="SMART" id="SM00320">
    <property type="entry name" value="WD40"/>
    <property type="match status" value="2"/>
</dbReference>
<dbReference type="PANTHER" id="PTHR14494">
    <property type="entry name" value="ALADIN/ADRACALIN/AAAS"/>
    <property type="match status" value="1"/>
</dbReference>
<proteinExistence type="predicted"/>
<dbReference type="InterPro" id="IPR001680">
    <property type="entry name" value="WD40_rpt"/>
</dbReference>
<sequence>MADSIEWLPPPPSGLKHDFQKDITAIEWNPQFGTLLAVTSRFGVCLWRLVFDPTASKSDVSNGVPDFVNDSSVCQGWMTLLRFPGCEQINGIAWSPDGRFLAAGSRESSTMLVWDVATETATPFGTRGRGTRSLVWSPDGEYLIHCT</sequence>
<reference evidence="1" key="1">
    <citation type="submission" date="2020-05" db="EMBL/GenBank/DDBJ databases">
        <title>Phylogenomic resolution of chytrid fungi.</title>
        <authorList>
            <person name="Stajich J.E."/>
            <person name="Amses K."/>
            <person name="Simmons R."/>
            <person name="Seto K."/>
            <person name="Myers J."/>
            <person name="Bonds A."/>
            <person name="Quandt C.A."/>
            <person name="Barry K."/>
            <person name="Liu P."/>
            <person name="Grigoriev I."/>
            <person name="Longcore J.E."/>
            <person name="James T.Y."/>
        </authorList>
    </citation>
    <scope>NUCLEOTIDE SEQUENCE</scope>
    <source>
        <strain evidence="1">JEL0379</strain>
    </source>
</reference>
<dbReference type="PANTHER" id="PTHR14494:SF0">
    <property type="entry name" value="ALADIN"/>
    <property type="match status" value="1"/>
</dbReference>
<evidence type="ECO:0000313" key="1">
    <source>
        <dbReference type="EMBL" id="KAJ3174629.1"/>
    </source>
</evidence>
<dbReference type="SUPFAM" id="SSF82171">
    <property type="entry name" value="DPP6 N-terminal domain-like"/>
    <property type="match status" value="1"/>
</dbReference>
<comment type="caution">
    <text evidence="1">The sequence shown here is derived from an EMBL/GenBank/DDBJ whole genome shotgun (WGS) entry which is preliminary data.</text>
</comment>
<dbReference type="Proteomes" id="UP001212152">
    <property type="component" value="Unassembled WGS sequence"/>
</dbReference>
<keyword evidence="2" id="KW-1185">Reference proteome</keyword>
<dbReference type="GO" id="GO:0006913">
    <property type="term" value="P:nucleocytoplasmic transport"/>
    <property type="evidence" value="ECO:0007669"/>
    <property type="project" value="TreeGrafter"/>
</dbReference>
<dbReference type="InterPro" id="IPR015943">
    <property type="entry name" value="WD40/YVTN_repeat-like_dom_sf"/>
</dbReference>
<dbReference type="Gene3D" id="2.130.10.10">
    <property type="entry name" value="YVTN repeat-like/Quinoprotein amine dehydrogenase"/>
    <property type="match status" value="1"/>
</dbReference>
<gene>
    <name evidence="1" type="ORF">HDU87_007001</name>
</gene>
<dbReference type="AlphaFoldDB" id="A0AAD5TFB1"/>
<dbReference type="Pfam" id="PF00400">
    <property type="entry name" value="WD40"/>
    <property type="match status" value="1"/>
</dbReference>
<name>A0AAD5TFB1_9FUNG</name>
<dbReference type="EMBL" id="JADGJQ010000062">
    <property type="protein sequence ID" value="KAJ3174629.1"/>
    <property type="molecule type" value="Genomic_DNA"/>
</dbReference>
<accession>A0AAD5TFB1</accession>